<dbReference type="STRING" id="686624.SAMN04488242_1400"/>
<reference evidence="6 7" key="1">
    <citation type="submission" date="2016-10" db="EMBL/GenBank/DDBJ databases">
        <authorList>
            <person name="de Groot N.N."/>
        </authorList>
    </citation>
    <scope>NUCLEOTIDE SEQUENCE [LARGE SCALE GENOMIC DNA]</scope>
    <source>
        <strain evidence="6 7">CGMCC 1.9159</strain>
    </source>
</reference>
<evidence type="ECO:0000313" key="7">
    <source>
        <dbReference type="Proteomes" id="UP000199475"/>
    </source>
</evidence>
<dbReference type="OrthoDB" id="3734526at2"/>
<feature type="signal peptide" evidence="5">
    <location>
        <begin position="1"/>
        <end position="28"/>
    </location>
</feature>
<sequence>MTAVARLLLLAVLAGMVSVVSPSTSAWACSCEELTLAEQAASADLVARVEVLQVDDDDLARPIVYTVWPRQVWKGDVGKAFRVETPQQESACGLPGIPEGEDLLLMGFVTSSGGYETGLCTGTRAATGEAVDEVVAALGPGTQVTGEPLPVDESTGDPGAVDPTTGPDAVDPWFTVAATVLAALLGVVLWQIFSRRRPPR</sequence>
<feature type="chain" id="PRO_5011621087" description="Tissue inhibitor of metalloproteinase" evidence="5">
    <location>
        <begin position="29"/>
        <end position="200"/>
    </location>
</feature>
<dbReference type="AlphaFoldDB" id="A0A1G9JQ94"/>
<proteinExistence type="predicted"/>
<keyword evidence="2" id="KW-0964">Secreted</keyword>
<dbReference type="PANTHER" id="PTHR11844:SF25">
    <property type="entry name" value="NTR DOMAIN-CONTAINING PROTEIN"/>
    <property type="match status" value="1"/>
</dbReference>
<evidence type="ECO:0000256" key="3">
    <source>
        <dbReference type="SAM" id="MobiDB-lite"/>
    </source>
</evidence>
<dbReference type="PROSITE" id="PS51257">
    <property type="entry name" value="PROKAR_LIPOPROTEIN"/>
    <property type="match status" value="1"/>
</dbReference>
<dbReference type="SUPFAM" id="SSF50242">
    <property type="entry name" value="TIMP-like"/>
    <property type="match status" value="1"/>
</dbReference>
<dbReference type="Proteomes" id="UP000199475">
    <property type="component" value="Unassembled WGS sequence"/>
</dbReference>
<dbReference type="RefSeq" id="WP_093250326.1">
    <property type="nucleotide sequence ID" value="NZ_FNGP01000002.1"/>
</dbReference>
<dbReference type="GO" id="GO:0051045">
    <property type="term" value="P:negative regulation of membrane protein ectodomain proteolysis"/>
    <property type="evidence" value="ECO:0007669"/>
    <property type="project" value="TreeGrafter"/>
</dbReference>
<feature type="transmembrane region" description="Helical" evidence="4">
    <location>
        <begin position="173"/>
        <end position="193"/>
    </location>
</feature>
<gene>
    <name evidence="6" type="ORF">SAMN04488242_1400</name>
</gene>
<evidence type="ECO:0000256" key="2">
    <source>
        <dbReference type="ARBA" id="ARBA00022525"/>
    </source>
</evidence>
<dbReference type="Gene3D" id="2.40.50.120">
    <property type="match status" value="1"/>
</dbReference>
<organism evidence="6 7">
    <name type="scientific">Tessaracoccus oleiagri</name>
    <dbReference type="NCBI Taxonomy" id="686624"/>
    <lineage>
        <taxon>Bacteria</taxon>
        <taxon>Bacillati</taxon>
        <taxon>Actinomycetota</taxon>
        <taxon>Actinomycetes</taxon>
        <taxon>Propionibacteriales</taxon>
        <taxon>Propionibacteriaceae</taxon>
        <taxon>Tessaracoccus</taxon>
    </lineage>
</organism>
<comment type="subcellular location">
    <subcellularLocation>
        <location evidence="1">Secreted</location>
    </subcellularLocation>
</comment>
<keyword evidence="5" id="KW-0732">Signal</keyword>
<keyword evidence="4" id="KW-1133">Transmembrane helix</keyword>
<dbReference type="GO" id="GO:0002020">
    <property type="term" value="F:protease binding"/>
    <property type="evidence" value="ECO:0007669"/>
    <property type="project" value="TreeGrafter"/>
</dbReference>
<dbReference type="InterPro" id="IPR001820">
    <property type="entry name" value="TIMP"/>
</dbReference>
<protein>
    <recommendedName>
        <fullName evidence="8">Tissue inhibitor of metalloproteinase</fullName>
    </recommendedName>
</protein>
<dbReference type="InterPro" id="IPR008993">
    <property type="entry name" value="TIMP-like_OB-fold"/>
</dbReference>
<evidence type="ECO:0000313" key="6">
    <source>
        <dbReference type="EMBL" id="SDL39621.1"/>
    </source>
</evidence>
<keyword evidence="4" id="KW-0812">Transmembrane</keyword>
<keyword evidence="4" id="KW-0472">Membrane</keyword>
<feature type="region of interest" description="Disordered" evidence="3">
    <location>
        <begin position="141"/>
        <end position="166"/>
    </location>
</feature>
<dbReference type="GO" id="GO:0031012">
    <property type="term" value="C:extracellular matrix"/>
    <property type="evidence" value="ECO:0007669"/>
    <property type="project" value="TreeGrafter"/>
</dbReference>
<evidence type="ECO:0000256" key="5">
    <source>
        <dbReference type="SAM" id="SignalP"/>
    </source>
</evidence>
<accession>A0A1G9JQ94</accession>
<evidence type="ECO:0008006" key="8">
    <source>
        <dbReference type="Google" id="ProtNLM"/>
    </source>
</evidence>
<dbReference type="GO" id="GO:0005615">
    <property type="term" value="C:extracellular space"/>
    <property type="evidence" value="ECO:0007669"/>
    <property type="project" value="TreeGrafter"/>
</dbReference>
<dbReference type="EMBL" id="FNGP01000002">
    <property type="protein sequence ID" value="SDL39621.1"/>
    <property type="molecule type" value="Genomic_DNA"/>
</dbReference>
<dbReference type="PANTHER" id="PTHR11844">
    <property type="entry name" value="METALLOPROTEASE INHIBITOR"/>
    <property type="match status" value="1"/>
</dbReference>
<name>A0A1G9JQ94_9ACTN</name>
<keyword evidence="7" id="KW-1185">Reference proteome</keyword>
<evidence type="ECO:0000256" key="1">
    <source>
        <dbReference type="ARBA" id="ARBA00004613"/>
    </source>
</evidence>
<evidence type="ECO:0000256" key="4">
    <source>
        <dbReference type="SAM" id="Phobius"/>
    </source>
</evidence>
<dbReference type="GO" id="GO:0008191">
    <property type="term" value="F:metalloendopeptidase inhibitor activity"/>
    <property type="evidence" value="ECO:0007669"/>
    <property type="project" value="InterPro"/>
</dbReference>